<keyword evidence="1" id="KW-0732">Signal</keyword>
<proteinExistence type="predicted"/>
<name>A0A3B1E628_CAEEL</name>
<dbReference type="OrthoDB" id="9048100at2759"/>
<sequence>MSQTTVILAILALIVVLSNASIATALLKVGDSFLIEDAVGSSALKRTVAAGNQIMSFGRGRNRGKWPMIIIIMEKWDTRRQFSSFKCKINDNYRFFEGKNNKLINN</sequence>
<organism evidence="2 3">
    <name type="scientific">Caenorhabditis elegans</name>
    <dbReference type="NCBI Taxonomy" id="6239"/>
    <lineage>
        <taxon>Eukaryota</taxon>
        <taxon>Metazoa</taxon>
        <taxon>Ecdysozoa</taxon>
        <taxon>Nematoda</taxon>
        <taxon>Chromadorea</taxon>
        <taxon>Rhabditida</taxon>
        <taxon>Rhabditina</taxon>
        <taxon>Rhabditomorpha</taxon>
        <taxon>Rhabditoidea</taxon>
        <taxon>Rhabditidae</taxon>
        <taxon>Peloderinae</taxon>
        <taxon>Caenorhabditis</taxon>
    </lineage>
</organism>
<evidence type="ECO:0000313" key="2">
    <source>
        <dbReference type="EMBL" id="VAY52148.1"/>
    </source>
</evidence>
<dbReference type="AGR" id="WB:WBGene00303368"/>
<gene>
    <name evidence="2" type="ORF">CELE_Y49F6B.19</name>
    <name evidence="2 4" type="ORF">Y49F6B.19</name>
</gene>
<feature type="chain" id="PRO_5017230689" evidence="1">
    <location>
        <begin position="21"/>
        <end position="106"/>
    </location>
</feature>
<keyword evidence="3" id="KW-1185">Reference proteome</keyword>
<evidence type="ECO:0000313" key="4">
    <source>
        <dbReference type="WormBase" id="Y49F6B.19"/>
    </source>
</evidence>
<evidence type="ECO:0000313" key="3">
    <source>
        <dbReference type="Proteomes" id="UP000001940"/>
    </source>
</evidence>
<protein>
    <submittedName>
        <fullName evidence="2">TransThyretin-Related family domain</fullName>
    </submittedName>
</protein>
<dbReference type="EMBL" id="BX284602">
    <property type="protein sequence ID" value="VAY52148.1"/>
    <property type="molecule type" value="Genomic_DNA"/>
</dbReference>
<dbReference type="WormBase" id="Y49F6B.19">
    <property type="protein sequence ID" value="CE52698"/>
    <property type="gene ID" value="WBGene00303368"/>
</dbReference>
<dbReference type="AlphaFoldDB" id="A0A3B1E628"/>
<dbReference type="FunCoup" id="A0A3B1E628">
    <property type="interactions" value="171"/>
</dbReference>
<reference evidence="2 3" key="1">
    <citation type="journal article" date="1998" name="Science">
        <title>Genome sequence of the nematode C. elegans: a platform for investigating biology.</title>
        <authorList>
            <consortium name="The C. elegans sequencing consortium"/>
            <person name="Sulson J.E."/>
            <person name="Waterston R."/>
        </authorList>
    </citation>
    <scope>NUCLEOTIDE SEQUENCE [LARGE SCALE GENOMIC DNA]</scope>
    <source>
        <strain evidence="2 3">Bristol N2</strain>
    </source>
</reference>
<evidence type="ECO:0000256" key="1">
    <source>
        <dbReference type="SAM" id="SignalP"/>
    </source>
</evidence>
<dbReference type="Bgee" id="WBGene00303368">
    <property type="expression patterns" value="Expressed in adult organism and 2 other cell types or tissues"/>
</dbReference>
<accession>A0A3B1E628</accession>
<dbReference type="Proteomes" id="UP000001940">
    <property type="component" value="Chromosome II"/>
</dbReference>
<dbReference type="InParanoid" id="A0A3B1E628"/>
<feature type="signal peptide" evidence="1">
    <location>
        <begin position="1"/>
        <end position="20"/>
    </location>
</feature>